<keyword evidence="4" id="KW-1185">Reference proteome</keyword>
<proteinExistence type="predicted"/>
<evidence type="ECO:0000313" key="4">
    <source>
        <dbReference type="Proteomes" id="UP001595921"/>
    </source>
</evidence>
<dbReference type="InterPro" id="IPR013196">
    <property type="entry name" value="HTH_11"/>
</dbReference>
<dbReference type="Proteomes" id="UP001595921">
    <property type="component" value="Unassembled WGS sequence"/>
</dbReference>
<comment type="caution">
    <text evidence="3">The sequence shown here is derived from an EMBL/GenBank/DDBJ whole genome shotgun (WGS) entry which is preliminary data.</text>
</comment>
<feature type="domain" description="Helix-turn-helix type 11" evidence="1">
    <location>
        <begin position="130"/>
        <end position="164"/>
    </location>
</feature>
<evidence type="ECO:0000259" key="2">
    <source>
        <dbReference type="Pfam" id="PF24266"/>
    </source>
</evidence>
<accession>A0ABD5PGK8</accession>
<dbReference type="PANTHER" id="PTHR36216">
    <property type="entry name" value="TRANSCRIPTIONAL REGULATOR, TRMB"/>
    <property type="match status" value="1"/>
</dbReference>
<dbReference type="InterPro" id="IPR036390">
    <property type="entry name" value="WH_DNA-bd_sf"/>
</dbReference>
<dbReference type="InterPro" id="IPR056504">
    <property type="entry name" value="HTH_HVO_0163_N"/>
</dbReference>
<feature type="domain" description="HVO-0163 N-terminal HTH" evidence="2">
    <location>
        <begin position="46"/>
        <end position="116"/>
    </location>
</feature>
<evidence type="ECO:0000259" key="1">
    <source>
        <dbReference type="Pfam" id="PF08279"/>
    </source>
</evidence>
<dbReference type="AlphaFoldDB" id="A0ABD5PGK8"/>
<organism evidence="3 4">
    <name type="scientific">Halobium salinum</name>
    <dbReference type="NCBI Taxonomy" id="1364940"/>
    <lineage>
        <taxon>Archaea</taxon>
        <taxon>Methanobacteriati</taxon>
        <taxon>Methanobacteriota</taxon>
        <taxon>Stenosarchaea group</taxon>
        <taxon>Halobacteria</taxon>
        <taxon>Halobacteriales</taxon>
        <taxon>Haloferacaceae</taxon>
        <taxon>Halobium</taxon>
    </lineage>
</organism>
<dbReference type="CDD" id="cd00090">
    <property type="entry name" value="HTH_ARSR"/>
    <property type="match status" value="1"/>
</dbReference>
<dbReference type="Gene3D" id="1.10.10.10">
    <property type="entry name" value="Winged helix-like DNA-binding domain superfamily/Winged helix DNA-binding domain"/>
    <property type="match status" value="2"/>
</dbReference>
<dbReference type="PANTHER" id="PTHR36216:SF1">
    <property type="entry name" value="HTH ARSR-TYPE DOMAIN-CONTAINING PROTEIN"/>
    <property type="match status" value="1"/>
</dbReference>
<dbReference type="RefSeq" id="WP_267623268.1">
    <property type="nucleotide sequence ID" value="NZ_JAODIW010000008.1"/>
</dbReference>
<evidence type="ECO:0000313" key="3">
    <source>
        <dbReference type="EMBL" id="MFC4360035.1"/>
    </source>
</evidence>
<dbReference type="Pfam" id="PF08279">
    <property type="entry name" value="HTH_11"/>
    <property type="match status" value="1"/>
</dbReference>
<sequence length="210" mass="22551">MPRGEDSSVDEGKRATLRRFAALGAATPLVGLGDAKDADGDGADRSDARDAIVGYLAATPGAHFSKIRDDLQLGTGETQHHLRRLGSAGVVTSRKDGDYSRFFPTGRFSEYEQVALGYLRRSTPRGMLIELLRDPDATGSDLADALDVSRATVSNYAADLDEAGLMTREDGYAVAKPEVVITLLLRYADSFGADAATFAAEADRYIRFDP</sequence>
<name>A0ABD5PGK8_9EURY</name>
<dbReference type="InterPro" id="IPR036388">
    <property type="entry name" value="WH-like_DNA-bd_sf"/>
</dbReference>
<dbReference type="InterPro" id="IPR011991">
    <property type="entry name" value="ArsR-like_HTH"/>
</dbReference>
<dbReference type="SUPFAM" id="SSF46785">
    <property type="entry name" value="Winged helix' DNA-binding domain"/>
    <property type="match status" value="2"/>
</dbReference>
<gene>
    <name evidence="3" type="ORF">ACFO0N_18965</name>
</gene>
<protein>
    <submittedName>
        <fullName evidence="3">Winged helix-turn-helix transcriptional regulator</fullName>
    </submittedName>
</protein>
<dbReference type="Pfam" id="PF24266">
    <property type="entry name" value="HTH_HVO_0163_N"/>
    <property type="match status" value="1"/>
</dbReference>
<reference evidence="3 4" key="1">
    <citation type="journal article" date="2019" name="Int. J. Syst. Evol. Microbiol.">
        <title>The Global Catalogue of Microorganisms (GCM) 10K type strain sequencing project: providing services to taxonomists for standard genome sequencing and annotation.</title>
        <authorList>
            <consortium name="The Broad Institute Genomics Platform"/>
            <consortium name="The Broad Institute Genome Sequencing Center for Infectious Disease"/>
            <person name="Wu L."/>
            <person name="Ma J."/>
        </authorList>
    </citation>
    <scope>NUCLEOTIDE SEQUENCE [LARGE SCALE GENOMIC DNA]</scope>
    <source>
        <strain evidence="3 4">CGMCC 1.12553</strain>
    </source>
</reference>
<dbReference type="EMBL" id="JBHSDS010000010">
    <property type="protein sequence ID" value="MFC4360035.1"/>
    <property type="molecule type" value="Genomic_DNA"/>
</dbReference>